<dbReference type="Proteomes" id="UP001519325">
    <property type="component" value="Unassembled WGS sequence"/>
</dbReference>
<keyword evidence="1" id="KW-0812">Transmembrane</keyword>
<feature type="transmembrane region" description="Helical" evidence="1">
    <location>
        <begin position="42"/>
        <end position="62"/>
    </location>
</feature>
<accession>A0ABS4QQA8</accession>
<evidence type="ECO:0000256" key="1">
    <source>
        <dbReference type="SAM" id="Phobius"/>
    </source>
</evidence>
<keyword evidence="1" id="KW-0472">Membrane</keyword>
<evidence type="ECO:0000313" key="3">
    <source>
        <dbReference type="Proteomes" id="UP001519325"/>
    </source>
</evidence>
<name>A0ABS4QQA8_9NOCA</name>
<keyword evidence="3" id="KW-1185">Reference proteome</keyword>
<gene>
    <name evidence="2" type="ORF">BJ987_006803</name>
</gene>
<organism evidence="2 3">
    <name type="scientific">Nocardia goodfellowii</name>
    <dbReference type="NCBI Taxonomy" id="882446"/>
    <lineage>
        <taxon>Bacteria</taxon>
        <taxon>Bacillati</taxon>
        <taxon>Actinomycetota</taxon>
        <taxon>Actinomycetes</taxon>
        <taxon>Mycobacteriales</taxon>
        <taxon>Nocardiaceae</taxon>
        <taxon>Nocardia</taxon>
    </lineage>
</organism>
<feature type="transmembrane region" description="Helical" evidence="1">
    <location>
        <begin position="12"/>
        <end position="30"/>
    </location>
</feature>
<dbReference type="EMBL" id="JAGGMR010000001">
    <property type="protein sequence ID" value="MBP2193902.1"/>
    <property type="molecule type" value="Genomic_DNA"/>
</dbReference>
<evidence type="ECO:0000313" key="2">
    <source>
        <dbReference type="EMBL" id="MBP2193902.1"/>
    </source>
</evidence>
<sequence>MNFSVDFGVVQITMILLIVLGLALLVSALVKVRRVGGMRMLLGRGSVGLVLLVVAVVLLWFATLMQTYLGLSGEIKAAHVVVNEVPGQEHQLEVDLTLYGQDDEPDRREKYLVQGDQWAMQANIVELEPWVNALGFHSGYKVSRLYGQRTDGEPTTQRHIFLNGSDQDFFDDMREGDWWTDPFVRSAYANAVIAVPGEWDVYISRDAIKVRKPD</sequence>
<reference evidence="2 3" key="1">
    <citation type="submission" date="2021-03" db="EMBL/GenBank/DDBJ databases">
        <title>Sequencing the genomes of 1000 actinobacteria strains.</title>
        <authorList>
            <person name="Klenk H.-P."/>
        </authorList>
    </citation>
    <scope>NUCLEOTIDE SEQUENCE [LARGE SCALE GENOMIC DNA]</scope>
    <source>
        <strain evidence="2 3">DSM 45516</strain>
    </source>
</reference>
<keyword evidence="1" id="KW-1133">Transmembrane helix</keyword>
<protein>
    <submittedName>
        <fullName evidence="2">Uncharacterized protein</fullName>
    </submittedName>
</protein>
<dbReference type="RefSeq" id="WP_209897099.1">
    <property type="nucleotide sequence ID" value="NZ_JAGGMR010000001.1"/>
</dbReference>
<comment type="caution">
    <text evidence="2">The sequence shown here is derived from an EMBL/GenBank/DDBJ whole genome shotgun (WGS) entry which is preliminary data.</text>
</comment>
<proteinExistence type="predicted"/>